<evidence type="ECO:0000256" key="1">
    <source>
        <dbReference type="SAM" id="MobiDB-lite"/>
    </source>
</evidence>
<organism evidence="2">
    <name type="scientific">marine sediment metagenome</name>
    <dbReference type="NCBI Taxonomy" id="412755"/>
    <lineage>
        <taxon>unclassified sequences</taxon>
        <taxon>metagenomes</taxon>
        <taxon>ecological metagenomes</taxon>
    </lineage>
</organism>
<dbReference type="EMBL" id="LAZR01059624">
    <property type="protein sequence ID" value="KKK67417.1"/>
    <property type="molecule type" value="Genomic_DNA"/>
</dbReference>
<gene>
    <name evidence="2" type="ORF">LCGC14_2954290</name>
</gene>
<evidence type="ECO:0000313" key="2">
    <source>
        <dbReference type="EMBL" id="KKK67417.1"/>
    </source>
</evidence>
<feature type="compositionally biased region" description="Basic and acidic residues" evidence="1">
    <location>
        <begin position="45"/>
        <end position="56"/>
    </location>
</feature>
<dbReference type="AlphaFoldDB" id="A0A0F8XE08"/>
<sequence length="81" mass="9532">MLHVYFIKDYKEYKKGDQANIGRQEASVLHFNGMIEMYTEHIERIGNEPDRPEPEKPKRKSINKETAVSRRAEKREKAVNG</sequence>
<protein>
    <submittedName>
        <fullName evidence="2">Uncharacterized protein</fullName>
    </submittedName>
</protein>
<feature type="region of interest" description="Disordered" evidence="1">
    <location>
        <begin position="45"/>
        <end position="81"/>
    </location>
</feature>
<proteinExistence type="predicted"/>
<comment type="caution">
    <text evidence="2">The sequence shown here is derived from an EMBL/GenBank/DDBJ whole genome shotgun (WGS) entry which is preliminary data.</text>
</comment>
<accession>A0A0F8XE08</accession>
<reference evidence="2" key="1">
    <citation type="journal article" date="2015" name="Nature">
        <title>Complex archaea that bridge the gap between prokaryotes and eukaryotes.</title>
        <authorList>
            <person name="Spang A."/>
            <person name="Saw J.H."/>
            <person name="Jorgensen S.L."/>
            <person name="Zaremba-Niedzwiedzka K."/>
            <person name="Martijn J."/>
            <person name="Lind A.E."/>
            <person name="van Eijk R."/>
            <person name="Schleper C."/>
            <person name="Guy L."/>
            <person name="Ettema T.J."/>
        </authorList>
    </citation>
    <scope>NUCLEOTIDE SEQUENCE</scope>
</reference>
<feature type="compositionally biased region" description="Basic and acidic residues" evidence="1">
    <location>
        <begin position="67"/>
        <end position="81"/>
    </location>
</feature>
<name>A0A0F8XE08_9ZZZZ</name>